<feature type="compositionally biased region" description="Low complexity" evidence="1">
    <location>
        <begin position="223"/>
        <end position="232"/>
    </location>
</feature>
<evidence type="ECO:0000256" key="1">
    <source>
        <dbReference type="SAM" id="MobiDB-lite"/>
    </source>
</evidence>
<keyword evidence="3" id="KW-1185">Reference proteome</keyword>
<name>A0ABM5LB78_DIAVI</name>
<dbReference type="RefSeq" id="XP_050519693.1">
    <property type="nucleotide sequence ID" value="XM_050663736.1"/>
</dbReference>
<feature type="compositionally biased region" description="Pro residues" evidence="1">
    <location>
        <begin position="503"/>
        <end position="519"/>
    </location>
</feature>
<protein>
    <submittedName>
        <fullName evidence="2">Uncharacterized protein</fullName>
    </submittedName>
</protein>
<evidence type="ECO:0000313" key="2">
    <source>
        <dbReference type="EnsemblMetazoa" id="XP_050519693.1"/>
    </source>
</evidence>
<feature type="region of interest" description="Disordered" evidence="1">
    <location>
        <begin position="471"/>
        <end position="532"/>
    </location>
</feature>
<feature type="compositionally biased region" description="Basic residues" evidence="1">
    <location>
        <begin position="316"/>
        <end position="330"/>
    </location>
</feature>
<feature type="compositionally biased region" description="Polar residues" evidence="1">
    <location>
        <begin position="520"/>
        <end position="532"/>
    </location>
</feature>
<accession>A0ABM5LB78</accession>
<feature type="compositionally biased region" description="Basic residues" evidence="1">
    <location>
        <begin position="196"/>
        <end position="222"/>
    </location>
</feature>
<feature type="region of interest" description="Disordered" evidence="1">
    <location>
        <begin position="193"/>
        <end position="335"/>
    </location>
</feature>
<organism evidence="2 3">
    <name type="scientific">Diabrotica virgifera virgifera</name>
    <name type="common">western corn rootworm</name>
    <dbReference type="NCBI Taxonomy" id="50390"/>
    <lineage>
        <taxon>Eukaryota</taxon>
        <taxon>Metazoa</taxon>
        <taxon>Ecdysozoa</taxon>
        <taxon>Arthropoda</taxon>
        <taxon>Hexapoda</taxon>
        <taxon>Insecta</taxon>
        <taxon>Pterygota</taxon>
        <taxon>Neoptera</taxon>
        <taxon>Endopterygota</taxon>
        <taxon>Coleoptera</taxon>
        <taxon>Polyphaga</taxon>
        <taxon>Cucujiformia</taxon>
        <taxon>Chrysomeloidea</taxon>
        <taxon>Chrysomelidae</taxon>
        <taxon>Galerucinae</taxon>
        <taxon>Diabroticina</taxon>
        <taxon>Diabroticites</taxon>
        <taxon>Diabrotica</taxon>
    </lineage>
</organism>
<sequence length="575" mass="64460">MAFNITEQFIPNLDHPAAHRQARFGYIPLFGLLLANVLSNNVLAKYAPLGALRLSYDPVPWIQKQPLQIHDSNNYWNSVSNPYGPPAPVSSSETTDGTIQHVHHHHHLPTANQQQIVNINERPTEIIIGEGDEVEGTEQTENPSSPVILTDEIAPLPILRNSLEKPHHDEPVVAESKTLPVGLLAFLANSTTPVSRKVKRGTSRYSKPRKNNKYTSQKRRKSTTTTPDYYYDSYEEEEEEPTTTTTRRYQSRRKIPQQKRPIVDSYEESESSISNSYSDLSRESQDYDYESYEYTTRPPYKKKRRTTTTLKTTTNRPKRYRNKYKPRKPQKVIYHDEYDEVEYDIDRTEPSTSSTTDSLKVRHQELLLRQQESLQRQQQQLQRQQELLQRQQQQNDETTTTNPAQTTTTATTTAATTTASSTTPSTTTIITMLIEGNTTGTGNNTKNNTGYGYGPSNGYESISITYSPSGVGAGPSSVGSSVYSPPSPIYSNPSQTYGAPSPSYGPPQPTYAPPKPSYGPPSNTYGAPSTGSGFSPSVSGYYQVPFGDWYSNEVGRNSIVKKVHDIVGFDNVFKK</sequence>
<proteinExistence type="predicted"/>
<feature type="compositionally biased region" description="Low complexity" evidence="1">
    <location>
        <begin position="471"/>
        <end position="494"/>
    </location>
</feature>
<evidence type="ECO:0000313" key="3">
    <source>
        <dbReference type="Proteomes" id="UP001652700"/>
    </source>
</evidence>
<dbReference type="Proteomes" id="UP001652700">
    <property type="component" value="Unplaced"/>
</dbReference>
<dbReference type="GeneID" id="126893479"/>
<reference evidence="2" key="1">
    <citation type="submission" date="2025-05" db="UniProtKB">
        <authorList>
            <consortium name="EnsemblMetazoa"/>
        </authorList>
    </citation>
    <scope>IDENTIFICATION</scope>
</reference>
<dbReference type="EnsemblMetazoa" id="XM_050663736.1">
    <property type="protein sequence ID" value="XP_050519693.1"/>
    <property type="gene ID" value="LOC126893479"/>
</dbReference>
<feature type="region of interest" description="Disordered" evidence="1">
    <location>
        <begin position="386"/>
        <end position="427"/>
    </location>
</feature>